<organism evidence="8 9">
    <name type="scientific">Marinobacter azerbaijanicus</name>
    <dbReference type="NCBI Taxonomy" id="3050455"/>
    <lineage>
        <taxon>Bacteria</taxon>
        <taxon>Pseudomonadati</taxon>
        <taxon>Pseudomonadota</taxon>
        <taxon>Gammaproteobacteria</taxon>
        <taxon>Pseudomonadales</taxon>
        <taxon>Marinobacteraceae</taxon>
        <taxon>Marinobacter</taxon>
    </lineage>
</organism>
<evidence type="ECO:0000256" key="1">
    <source>
        <dbReference type="ARBA" id="ARBA00004141"/>
    </source>
</evidence>
<comment type="subcellular location">
    <subcellularLocation>
        <location evidence="6">Cell inner membrane</location>
        <topology evidence="6">Multi-pass membrane protein</topology>
    </subcellularLocation>
    <subcellularLocation>
        <location evidence="1">Membrane</location>
        <topology evidence="1">Multi-pass membrane protein</topology>
    </subcellularLocation>
</comment>
<keyword evidence="9" id="KW-1185">Reference proteome</keyword>
<name>A0ABT7I686_9GAMM</name>
<reference evidence="8 9" key="1">
    <citation type="submission" date="2023-06" db="EMBL/GenBank/DDBJ databases">
        <title>Marinobacter azerbaijanicus a moderately halophilic, isolated from Urmia Lake in Azerbaijan region of Iran.</title>
        <authorList>
            <person name="Sanchez-Porro C."/>
            <person name="Aghdam E.M."/>
            <person name="Saheb S.M."/>
            <person name="Tarhriz V."/>
            <person name="Kazemi E."/>
            <person name="Ammozegar M.A."/>
            <person name="Ventosa A."/>
            <person name="Hejazi M.S."/>
        </authorList>
    </citation>
    <scope>NUCLEOTIDE SEQUENCE [LARGE SCALE GENOMIC DNA]</scope>
    <source>
        <strain evidence="8 9">TBZ242</strain>
    </source>
</reference>
<evidence type="ECO:0000313" key="8">
    <source>
        <dbReference type="EMBL" id="MDL0429535.1"/>
    </source>
</evidence>
<evidence type="ECO:0000313" key="9">
    <source>
        <dbReference type="Proteomes" id="UP001227964"/>
    </source>
</evidence>
<dbReference type="Proteomes" id="UP001227964">
    <property type="component" value="Unassembled WGS sequence"/>
</dbReference>
<dbReference type="InterPro" id="IPR047817">
    <property type="entry name" value="ABC2_TM_bact-type"/>
</dbReference>
<dbReference type="RefSeq" id="WP_285387742.1">
    <property type="nucleotide sequence ID" value="NZ_JASSVS010000001.1"/>
</dbReference>
<evidence type="ECO:0000256" key="2">
    <source>
        <dbReference type="ARBA" id="ARBA00007783"/>
    </source>
</evidence>
<evidence type="ECO:0000256" key="3">
    <source>
        <dbReference type="ARBA" id="ARBA00022692"/>
    </source>
</evidence>
<evidence type="ECO:0000256" key="4">
    <source>
        <dbReference type="ARBA" id="ARBA00022989"/>
    </source>
</evidence>
<feature type="domain" description="ABC transmembrane type-2" evidence="7">
    <location>
        <begin position="19"/>
        <end position="248"/>
    </location>
</feature>
<dbReference type="PANTHER" id="PTHR43332:SF1">
    <property type="entry name" value="TRANSPORT PERMEASE PROTEIN"/>
    <property type="match status" value="1"/>
</dbReference>
<sequence>MNLYGVRAIYKFEMARMRRTLMQSVASPVISTSLYFVVFGSAIGSRMGDIDNISYGAYIIPGLVMLSLLMQSISNASFGIYMPKFSGTIYEVLSAPVSYVEVVLGYVGAAATKSVILGIIILITAKLFVDYDVLHPFWMFAFLVLTAITFSLFGFIIGIWADGFEKLQIVPLMIVTPLVFLGGTFYSIDMLPEVWQTISLFNPVVYLISGFRWAFYGVSDVHVGISVGMTLLFLTACMVAVWWIFKTGYRLRS</sequence>
<feature type="transmembrane region" description="Helical" evidence="6">
    <location>
        <begin position="167"/>
        <end position="188"/>
    </location>
</feature>
<dbReference type="PROSITE" id="PS51012">
    <property type="entry name" value="ABC_TM2"/>
    <property type="match status" value="1"/>
</dbReference>
<comment type="caution">
    <text evidence="8">The sequence shown here is derived from an EMBL/GenBank/DDBJ whole genome shotgun (WGS) entry which is preliminary data.</text>
</comment>
<keyword evidence="4 6" id="KW-1133">Transmembrane helix</keyword>
<feature type="transmembrane region" description="Helical" evidence="6">
    <location>
        <begin position="137"/>
        <end position="161"/>
    </location>
</feature>
<feature type="transmembrane region" description="Helical" evidence="6">
    <location>
        <begin position="55"/>
        <end position="82"/>
    </location>
</feature>
<feature type="transmembrane region" description="Helical" evidence="6">
    <location>
        <begin position="20"/>
        <end position="43"/>
    </location>
</feature>
<dbReference type="PRINTS" id="PR00164">
    <property type="entry name" value="ABC2TRNSPORT"/>
</dbReference>
<protein>
    <recommendedName>
        <fullName evidence="6">Transport permease protein</fullName>
    </recommendedName>
</protein>
<evidence type="ECO:0000256" key="6">
    <source>
        <dbReference type="RuleBase" id="RU361157"/>
    </source>
</evidence>
<keyword evidence="5 6" id="KW-0472">Membrane</keyword>
<evidence type="ECO:0000256" key="5">
    <source>
        <dbReference type="ARBA" id="ARBA00023136"/>
    </source>
</evidence>
<dbReference type="EMBL" id="JASSVS010000001">
    <property type="protein sequence ID" value="MDL0429535.1"/>
    <property type="molecule type" value="Genomic_DNA"/>
</dbReference>
<feature type="transmembrane region" description="Helical" evidence="6">
    <location>
        <begin position="102"/>
        <end position="125"/>
    </location>
</feature>
<feature type="transmembrane region" description="Helical" evidence="6">
    <location>
        <begin position="224"/>
        <end position="245"/>
    </location>
</feature>
<dbReference type="InterPro" id="IPR013525">
    <property type="entry name" value="ABC2_TM"/>
</dbReference>
<dbReference type="PIRSF" id="PIRSF006648">
    <property type="entry name" value="DrrB"/>
    <property type="match status" value="1"/>
</dbReference>
<dbReference type="Pfam" id="PF01061">
    <property type="entry name" value="ABC2_membrane"/>
    <property type="match status" value="1"/>
</dbReference>
<dbReference type="InterPro" id="IPR052522">
    <property type="entry name" value="ABC-2_transport_permease"/>
</dbReference>
<proteinExistence type="inferred from homology"/>
<dbReference type="InterPro" id="IPR000412">
    <property type="entry name" value="ABC_2_transport"/>
</dbReference>
<keyword evidence="3 6" id="KW-0812">Transmembrane</keyword>
<keyword evidence="6" id="KW-1003">Cell membrane</keyword>
<keyword evidence="6" id="KW-0813">Transport</keyword>
<feature type="transmembrane region" description="Helical" evidence="6">
    <location>
        <begin position="200"/>
        <end position="218"/>
    </location>
</feature>
<evidence type="ECO:0000259" key="7">
    <source>
        <dbReference type="PROSITE" id="PS51012"/>
    </source>
</evidence>
<accession>A0ABT7I686</accession>
<gene>
    <name evidence="8" type="ORF">QPM17_00215</name>
</gene>
<comment type="similarity">
    <text evidence="2 6">Belongs to the ABC-2 integral membrane protein family.</text>
</comment>
<dbReference type="NCBIfam" id="NF011648">
    <property type="entry name" value="PRK15066.1"/>
    <property type="match status" value="1"/>
</dbReference>
<dbReference type="PANTHER" id="PTHR43332">
    <property type="entry name" value="INNER MEMBRANE TRANSPORT PERMEASE YADH-RELATED"/>
    <property type="match status" value="1"/>
</dbReference>